<dbReference type="GO" id="GO:0000272">
    <property type="term" value="P:polysaccharide catabolic process"/>
    <property type="evidence" value="ECO:0007669"/>
    <property type="project" value="InterPro"/>
</dbReference>
<evidence type="ECO:0000259" key="6">
    <source>
        <dbReference type="PROSITE" id="PS50853"/>
    </source>
</evidence>
<evidence type="ECO:0000259" key="5">
    <source>
        <dbReference type="PROSITE" id="PS50022"/>
    </source>
</evidence>
<dbReference type="EMBL" id="DYVE01000260">
    <property type="protein sequence ID" value="HJG28973.1"/>
    <property type="molecule type" value="Genomic_DNA"/>
</dbReference>
<organism evidence="8 9">
    <name type="scientific">Subdoligranulum variabile</name>
    <dbReference type="NCBI Taxonomy" id="214851"/>
    <lineage>
        <taxon>Bacteria</taxon>
        <taxon>Bacillati</taxon>
        <taxon>Bacillota</taxon>
        <taxon>Clostridia</taxon>
        <taxon>Eubacteriales</taxon>
        <taxon>Oscillospiraceae</taxon>
        <taxon>Subdoligranulum</taxon>
    </lineage>
</organism>
<feature type="signal peptide" evidence="4">
    <location>
        <begin position="1"/>
        <end position="19"/>
    </location>
</feature>
<dbReference type="InterPro" id="IPR036116">
    <property type="entry name" value="FN3_sf"/>
</dbReference>
<feature type="domain" description="Fibronectin type-III" evidence="6">
    <location>
        <begin position="445"/>
        <end position="533"/>
    </location>
</feature>
<feature type="region of interest" description="Disordered" evidence="3">
    <location>
        <begin position="54"/>
        <end position="78"/>
    </location>
</feature>
<evidence type="ECO:0000313" key="8">
    <source>
        <dbReference type="EMBL" id="HJG28973.1"/>
    </source>
</evidence>
<dbReference type="Gene3D" id="2.60.40.10">
    <property type="entry name" value="Immunoglobulins"/>
    <property type="match status" value="2"/>
</dbReference>
<dbReference type="PANTHER" id="PTHR13817:SF166">
    <property type="entry name" value="NEURONAL IGCAM-RELATED"/>
    <property type="match status" value="1"/>
</dbReference>
<evidence type="ECO:0000259" key="7">
    <source>
        <dbReference type="PROSITE" id="PS51723"/>
    </source>
</evidence>
<dbReference type="Gene3D" id="2.60.120.260">
    <property type="entry name" value="Galactose-binding domain-like"/>
    <property type="match status" value="2"/>
</dbReference>
<dbReference type="InterPro" id="IPR050964">
    <property type="entry name" value="Striated_Muscle_Regulatory"/>
</dbReference>
<dbReference type="Pfam" id="PF00754">
    <property type="entry name" value="F5_F8_type_C"/>
    <property type="match status" value="1"/>
</dbReference>
<feature type="domain" description="F5/8 type C" evidence="5">
    <location>
        <begin position="1450"/>
        <end position="1597"/>
    </location>
</feature>
<dbReference type="PROSITE" id="PS51723">
    <property type="entry name" value="PEPTIDASE_M60"/>
    <property type="match status" value="1"/>
</dbReference>
<dbReference type="InterPro" id="IPR008979">
    <property type="entry name" value="Galactose-bd-like_sf"/>
</dbReference>
<comment type="caution">
    <text evidence="8">The sequence shown here is derived from an EMBL/GenBank/DDBJ whole genome shotgun (WGS) entry which is preliminary data.</text>
</comment>
<dbReference type="InterPro" id="IPR003961">
    <property type="entry name" value="FN3_dom"/>
</dbReference>
<protein>
    <submittedName>
        <fullName evidence="8">Fibronectin type III domain-containing protein</fullName>
    </submittedName>
</protein>
<sequence>MKRAIATLLSLSMMFSIMAQSPAVYAEELFVSESAEQEELAAPDVGTAQEYTVATPETGNDQNESKEKQIEEGSQPAETIDTLTGETALLDEEAIQPAVVQDTAGVEVCVQAGLPLERAVNLQVVLKQNVSGAVPQEKTLTLPVSDSESGVPAQAEVRFSNLPAGEYTLTVSGDGFAAYTQTITVDNLLYAVQLSTGALATDTYSSAHPGVLRIGDVNGNGSLEQSDANLLIDEMEEGTAENGDLDGNRTVNLVDLQMLADSLSDTTAVLSTITEKIPETLTQPAVEEGTVLATGTVEDLLTGENKVELKSSTEKAISEENPVSVSFDFGQEEDTAIQMGGLVLQTPVNSDGAVVGGEVLVYGEDGSLETTIAISEGGARMARSAGGAYVQSDGSIVVDFGGQIAVKKVTIKVTAVSNKGNLAEITKVDFLNDMESHIPPPQMDIPQNLKAEPGNQSFTLQWDPAVNVTGYEVLISQGDQSETVRTASTSLSVTTFGGKKLQNNTHYAVQVQSVNGEWRSGYSAAVDVTPKADKLPPAPDALTLNGRFQRIEASWANMKDTDTYNVYYRKDGDSDFIKVEGVATNSYTIQGLENNTRYEVYVTGVNELGEGPASLVSSISTANVSPVKMPAYNLINTPGAAGEVTAHIQSVTRKGGYMKDSPLDSESTTAWGVVDNDYASWYGVNDWDDGATYPDEGGVRVTFDQAYHIGSISLAQSEDIGYYGRVVVYAHGEDGNEYTVPGVSITKHSDGSRSYYTIKIAGGVTTDYLRVCVGHTYNVRPVSIAEMRFYTYDSLEDDIFALYADDLHLTLNEGVEESTIEALQTRLDTPDEVSGEYHPDRDKLQRELDNARGLLNASLQDVVQVHTGITAQKDGHLGFTGLNAWQPLGVTAQAGEELVIYVGSNNGTTGSNAALQLVVTQYNAEYGQLSKSIALKIGRNEIMVPELVTFDAEHGGPLYVQYTGNNSADQYSVRVSGGVQIPVLDLYGIDDAGEREARVTAYVEELESYTAGLEAQHGTLHADTAYNAEKCILNTTDVLLDQMMYSVPASQLLAGLGAGETSEKAARLLNSVDAMDQMMILFYQHKGLTNLEGAGNTNRLPAQHLNIRYMRMFAGAFMYAAGNHIGIGWGSVPGLAEGNPIVLNEDGSYQSGNYFGWGIAHEIGHNINQGKYAVAEVTNNYFAQISQTSDGMRFGYDAIYSKVTSGTTGAAGDVFTQLGMYWQLHLAYDKGYEYQIYDNYNDLLESRFYARVDTYARNTASAPAPDGVKLSLGGDANQNFMRLASAAAQKDLTDFFVRWGLIPDATTAAYMAQFEAETRALYYVNDDARTYGFTHSADATIAGKDVLTEGTTAVVDEKTANQVNLTLASTVDSDLLLGYEITRVTYENGEANAQVVGFTTGDSYTDTVTNINNRAVAYQITAIDKFLNRSQTLTLPAVKISHDGSYDKSQWTVTTNMTSEQDTTPDATEQDPCDPDPVSAITQVIDNKKETTYTGQAKGEATVTLNFHKTLAVTGFKYTVTSGTAIQNYEIQISTDGSSWQTLATGTFAGDTVNTVYFPNTEGKPWLCTYDATQLRLIVKAPTGSAVSISELDVLGPTGDNVELLENGIGTLESDYKYADGEGDVIPQGSLVFTGSYKGNPAYNVVLLYDQNGEIVGGLDAEGNTVAHQIILAPDPKNGLLGDVSEGYWVYWIEPDALEGMTMPETVRAELYRVDEATTNVGQRLTSDTLPVELPEPLPSITIGSAD</sequence>
<dbReference type="Gene3D" id="2.60.120.1250">
    <property type="entry name" value="Peptidase M60, enhancin-like domain 1"/>
    <property type="match status" value="1"/>
</dbReference>
<dbReference type="InterPro" id="IPR036439">
    <property type="entry name" value="Dockerin_dom_sf"/>
</dbReference>
<dbReference type="SUPFAM" id="SSF49785">
    <property type="entry name" value="Galactose-binding domain-like"/>
    <property type="match status" value="1"/>
</dbReference>
<dbReference type="SUPFAM" id="SSF49265">
    <property type="entry name" value="Fibronectin type III"/>
    <property type="match status" value="1"/>
</dbReference>
<reference evidence="8" key="2">
    <citation type="submission" date="2021-09" db="EMBL/GenBank/DDBJ databases">
        <authorList>
            <person name="Gilroy R."/>
        </authorList>
    </citation>
    <scope>NUCLEOTIDE SEQUENCE</scope>
    <source>
        <strain evidence="8">ChiBcec21-2208</strain>
    </source>
</reference>
<dbReference type="CDD" id="cd00063">
    <property type="entry name" value="FN3"/>
    <property type="match status" value="2"/>
</dbReference>
<feature type="region of interest" description="Disordered" evidence="3">
    <location>
        <begin position="1456"/>
        <end position="1475"/>
    </location>
</feature>
<evidence type="ECO:0000256" key="3">
    <source>
        <dbReference type="SAM" id="MobiDB-lite"/>
    </source>
</evidence>
<dbReference type="Proteomes" id="UP000782880">
    <property type="component" value="Unassembled WGS sequence"/>
</dbReference>
<dbReference type="SMART" id="SM01276">
    <property type="entry name" value="M60-like"/>
    <property type="match status" value="1"/>
</dbReference>
<dbReference type="GO" id="GO:0016798">
    <property type="term" value="F:hydrolase activity, acting on glycosyl bonds"/>
    <property type="evidence" value="ECO:0007669"/>
    <property type="project" value="UniProtKB-KW"/>
</dbReference>
<dbReference type="PROSITE" id="PS50853">
    <property type="entry name" value="FN3"/>
    <property type="match status" value="2"/>
</dbReference>
<dbReference type="SUPFAM" id="SSF63446">
    <property type="entry name" value="Type I dockerin domain"/>
    <property type="match status" value="1"/>
</dbReference>
<proteinExistence type="predicted"/>
<reference evidence="8" key="1">
    <citation type="journal article" date="2021" name="PeerJ">
        <title>Extensive microbial diversity within the chicken gut microbiome revealed by metagenomics and culture.</title>
        <authorList>
            <person name="Gilroy R."/>
            <person name="Ravi A."/>
            <person name="Getino M."/>
            <person name="Pursley I."/>
            <person name="Horton D.L."/>
            <person name="Alikhan N.F."/>
            <person name="Baker D."/>
            <person name="Gharbi K."/>
            <person name="Hall N."/>
            <person name="Watson M."/>
            <person name="Adriaenssens E.M."/>
            <person name="Foster-Nyarko E."/>
            <person name="Jarju S."/>
            <person name="Secka A."/>
            <person name="Antonio M."/>
            <person name="Oren A."/>
            <person name="Chaudhuri R.R."/>
            <person name="La Ragione R."/>
            <person name="Hildebrand F."/>
            <person name="Pallen M.J."/>
        </authorList>
    </citation>
    <scope>NUCLEOTIDE SEQUENCE</scope>
    <source>
        <strain evidence="8">ChiBcec21-2208</strain>
    </source>
</reference>
<feature type="domain" description="Fibronectin type-III" evidence="6">
    <location>
        <begin position="536"/>
        <end position="624"/>
    </location>
</feature>
<keyword evidence="4" id="KW-0732">Signal</keyword>
<dbReference type="PROSITE" id="PS50022">
    <property type="entry name" value="FA58C_3"/>
    <property type="match status" value="1"/>
</dbReference>
<dbReference type="InterPro" id="IPR042279">
    <property type="entry name" value="Pep_M60_3"/>
</dbReference>
<keyword evidence="2" id="KW-0326">Glycosidase</keyword>
<dbReference type="Gene3D" id="3.40.390.80">
    <property type="entry name" value="Peptidase M60, enhancin-like domain 2"/>
    <property type="match status" value="1"/>
</dbReference>
<keyword evidence="2" id="KW-0378">Hydrolase</keyword>
<evidence type="ECO:0000313" key="9">
    <source>
        <dbReference type="Proteomes" id="UP000782880"/>
    </source>
</evidence>
<feature type="chain" id="PRO_5039132596" evidence="4">
    <location>
        <begin position="20"/>
        <end position="1747"/>
    </location>
</feature>
<evidence type="ECO:0000256" key="1">
    <source>
        <dbReference type="ARBA" id="ARBA00022737"/>
    </source>
</evidence>
<keyword evidence="1" id="KW-0677">Repeat</keyword>
<dbReference type="InterPro" id="IPR031161">
    <property type="entry name" value="Peptidase_M60_dom"/>
</dbReference>
<dbReference type="InterPro" id="IPR000421">
    <property type="entry name" value="FA58C"/>
</dbReference>
<name>A0A921ING2_9FIRM</name>
<evidence type="ECO:0000256" key="2">
    <source>
        <dbReference type="ARBA" id="ARBA00023295"/>
    </source>
</evidence>
<feature type="compositionally biased region" description="Polar residues" evidence="3">
    <location>
        <begin position="1456"/>
        <end position="1467"/>
    </location>
</feature>
<gene>
    <name evidence="8" type="ORF">K8V20_10090</name>
</gene>
<dbReference type="Pfam" id="PF13402">
    <property type="entry name" value="Peptidase_M60"/>
    <property type="match status" value="1"/>
</dbReference>
<accession>A0A921ING2</accession>
<dbReference type="Pfam" id="PF00041">
    <property type="entry name" value="fn3"/>
    <property type="match status" value="2"/>
</dbReference>
<evidence type="ECO:0000256" key="4">
    <source>
        <dbReference type="SAM" id="SignalP"/>
    </source>
</evidence>
<dbReference type="SMART" id="SM00060">
    <property type="entry name" value="FN3"/>
    <property type="match status" value="2"/>
</dbReference>
<dbReference type="Gene3D" id="1.10.390.30">
    <property type="entry name" value="Peptidase M60, enhancin-like domain 3"/>
    <property type="match status" value="1"/>
</dbReference>
<feature type="domain" description="Peptidase M60" evidence="7">
    <location>
        <begin position="883"/>
        <end position="1229"/>
    </location>
</feature>
<dbReference type="InterPro" id="IPR013783">
    <property type="entry name" value="Ig-like_fold"/>
</dbReference>
<dbReference type="PANTHER" id="PTHR13817">
    <property type="entry name" value="TITIN"/>
    <property type="match status" value="1"/>
</dbReference>